<dbReference type="Gene3D" id="1.50.10.100">
    <property type="entry name" value="Chondroitin AC/alginate lyase"/>
    <property type="match status" value="1"/>
</dbReference>
<dbReference type="Pfam" id="PF05426">
    <property type="entry name" value="Alginate_lyase"/>
    <property type="match status" value="1"/>
</dbReference>
<feature type="chain" id="PRO_5015569594" description="Alginate lyase domain-containing protein" evidence="3">
    <location>
        <begin position="26"/>
        <end position="402"/>
    </location>
</feature>
<evidence type="ECO:0000256" key="2">
    <source>
        <dbReference type="ARBA" id="ARBA00023239"/>
    </source>
</evidence>
<reference evidence="5 6" key="1">
    <citation type="submission" date="2018-05" db="EMBL/GenBank/DDBJ databases">
        <title>Polaribacter aquimarinus sp. nov., isolated from sediment in a sediment of sea.</title>
        <authorList>
            <person name="Lu D."/>
        </authorList>
    </citation>
    <scope>NUCLEOTIDE SEQUENCE [LARGE SCALE GENOMIC DNA]</scope>
    <source>
        <strain evidence="5 6">ZY113</strain>
    </source>
</reference>
<comment type="caution">
    <text evidence="5">The sequence shown here is derived from an EMBL/GenBank/DDBJ whole genome shotgun (WGS) entry which is preliminary data.</text>
</comment>
<dbReference type="AlphaFoldDB" id="A0A2U2JE98"/>
<feature type="domain" description="Alginate lyase" evidence="4">
    <location>
        <begin position="80"/>
        <end position="356"/>
    </location>
</feature>
<dbReference type="EMBL" id="QFFG01000001">
    <property type="protein sequence ID" value="PWG06667.1"/>
    <property type="molecule type" value="Genomic_DNA"/>
</dbReference>
<name>A0A2U2JE98_9FLAO</name>
<keyword evidence="1 3" id="KW-0732">Signal</keyword>
<evidence type="ECO:0000259" key="4">
    <source>
        <dbReference type="Pfam" id="PF05426"/>
    </source>
</evidence>
<feature type="signal peptide" evidence="3">
    <location>
        <begin position="1"/>
        <end position="25"/>
    </location>
</feature>
<evidence type="ECO:0000313" key="6">
    <source>
        <dbReference type="Proteomes" id="UP000245670"/>
    </source>
</evidence>
<dbReference type="Proteomes" id="UP000245670">
    <property type="component" value="Unassembled WGS sequence"/>
</dbReference>
<organism evidence="5 6">
    <name type="scientific">Polaribacter aquimarinus</name>
    <dbReference type="NCBI Taxonomy" id="2100726"/>
    <lineage>
        <taxon>Bacteria</taxon>
        <taxon>Pseudomonadati</taxon>
        <taxon>Bacteroidota</taxon>
        <taxon>Flavobacteriia</taxon>
        <taxon>Flavobacteriales</taxon>
        <taxon>Flavobacteriaceae</taxon>
    </lineage>
</organism>
<dbReference type="SUPFAM" id="SSF48230">
    <property type="entry name" value="Chondroitin AC/alginate lyase"/>
    <property type="match status" value="1"/>
</dbReference>
<dbReference type="GO" id="GO:0016829">
    <property type="term" value="F:lyase activity"/>
    <property type="evidence" value="ECO:0007669"/>
    <property type="project" value="UniProtKB-KW"/>
</dbReference>
<keyword evidence="2" id="KW-0456">Lyase</keyword>
<dbReference type="RefSeq" id="WP_109403575.1">
    <property type="nucleotide sequence ID" value="NZ_QFFG01000001.1"/>
</dbReference>
<protein>
    <recommendedName>
        <fullName evidence="4">Alginate lyase domain-containing protein</fullName>
    </recommendedName>
</protein>
<dbReference type="OrthoDB" id="7210452at2"/>
<gene>
    <name evidence="5" type="ORF">DIS07_02185</name>
</gene>
<dbReference type="GO" id="GO:0042597">
    <property type="term" value="C:periplasmic space"/>
    <property type="evidence" value="ECO:0007669"/>
    <property type="project" value="InterPro"/>
</dbReference>
<sequence>MINLFKHRKNIFFILLISLCYSAFSQKNNSKIYVVDFDELESKKKHITNSRNKKALKNYKNLINKADQLLDRAVFSVVNKTGIPPSKSKHDYMSIGPYYWPNPKTKDGLPYIRKDGKVNPETRNKFTDIVEKSNFISAIKTLSKAYFFSDDIKYGNKNIEFINAWFLDEATKMNPNINYGQSVPGKSEGRCFGIIEFGDIIEIIKFLEIASKKGILDNDTEKGMFNWFTEYSNWLKNSVLGKEEATRKNNHATHYDAQLLNILLYLNKIEEVKTYISTITRSRIFSQIEPDGSQPLELARTKSFSYSVMNLHGFLELAIIGKKVGVDLWNETSEDGRSIKTGYQYMVPFLTKKKKWEYQQIKSRTYSEERIISDLKLIRKIFKDDSFDNSLLKLKKINRKMH</sequence>
<evidence type="ECO:0000256" key="3">
    <source>
        <dbReference type="SAM" id="SignalP"/>
    </source>
</evidence>
<keyword evidence="6" id="KW-1185">Reference proteome</keyword>
<accession>A0A2U2JE98</accession>
<dbReference type="InterPro" id="IPR008929">
    <property type="entry name" value="Chondroitin_lyas"/>
</dbReference>
<proteinExistence type="predicted"/>
<evidence type="ECO:0000313" key="5">
    <source>
        <dbReference type="EMBL" id="PWG06667.1"/>
    </source>
</evidence>
<evidence type="ECO:0000256" key="1">
    <source>
        <dbReference type="ARBA" id="ARBA00022729"/>
    </source>
</evidence>
<dbReference type="InterPro" id="IPR008397">
    <property type="entry name" value="Alginate_lyase_dom"/>
</dbReference>